<name>A0A944DMM9_DENI1</name>
<dbReference type="EMBL" id="JAEKFT010000009">
    <property type="protein sequence ID" value="MBT0961444.1"/>
    <property type="molecule type" value="Genomic_DNA"/>
</dbReference>
<dbReference type="GO" id="GO:0050660">
    <property type="term" value="F:flavin adenine dinucleotide binding"/>
    <property type="evidence" value="ECO:0007669"/>
    <property type="project" value="InterPro"/>
</dbReference>
<evidence type="ECO:0000313" key="1">
    <source>
        <dbReference type="EMBL" id="MBT0961444.1"/>
    </source>
</evidence>
<dbReference type="PANTHER" id="PTHR43153:SF1">
    <property type="entry name" value="ELECTRON TRANSFER FLAVOPROTEIN SUBUNIT ALPHA, MITOCHONDRIAL"/>
    <property type="match status" value="1"/>
</dbReference>
<dbReference type="GO" id="GO:0033539">
    <property type="term" value="P:fatty acid beta-oxidation using acyl-CoA dehydrogenase"/>
    <property type="evidence" value="ECO:0007669"/>
    <property type="project" value="TreeGrafter"/>
</dbReference>
<feature type="non-terminal residue" evidence="1">
    <location>
        <position position="1"/>
    </location>
</feature>
<reference evidence="2" key="1">
    <citation type="journal article" date="2022" name="ISME J.">
        <title>Genetic and phylogenetic analysis of dissimilatory iodate-reducing bacteria identifies potential niches across the world's oceans.</title>
        <authorList>
            <person name="Reyes-Umana V."/>
            <person name="Henning Z."/>
            <person name="Lee K."/>
            <person name="Barnum T.P."/>
            <person name="Coates J.D."/>
        </authorList>
    </citation>
    <scope>NUCLEOTIDE SEQUENCE [LARGE SCALE GENOMIC DNA]</scope>
    <source>
        <strain evidence="2">IR12</strain>
    </source>
</reference>
<dbReference type="InterPro" id="IPR001308">
    <property type="entry name" value="ETF_a/FixB"/>
</dbReference>
<keyword evidence="2" id="KW-1185">Reference proteome</keyword>
<comment type="caution">
    <text evidence="1">The sequence shown here is derived from an EMBL/GenBank/DDBJ whole genome shotgun (WGS) entry which is preliminary data.</text>
</comment>
<dbReference type="AlphaFoldDB" id="A0A944DMM9"/>
<dbReference type="Proteomes" id="UP000694660">
    <property type="component" value="Unassembled WGS sequence"/>
</dbReference>
<gene>
    <name evidence="1" type="ORF">I8J34_09695</name>
</gene>
<proteinExistence type="predicted"/>
<dbReference type="GO" id="GO:0009055">
    <property type="term" value="F:electron transfer activity"/>
    <property type="evidence" value="ECO:0007669"/>
    <property type="project" value="InterPro"/>
</dbReference>
<sequence length="48" mass="5068">IQHLAGMKESKVIVAINKDEEAPIFQVADYGLVADLFEAVPALTAALG</sequence>
<dbReference type="PANTHER" id="PTHR43153">
    <property type="entry name" value="ELECTRON TRANSFER FLAVOPROTEIN ALPHA"/>
    <property type="match status" value="1"/>
</dbReference>
<protein>
    <submittedName>
        <fullName evidence="1">Electron transfer flavoprotein subunit alpha/FixB family protein</fullName>
    </submittedName>
</protein>
<organism evidence="1 2">
    <name type="scientific">Denitromonas iodatirespirans</name>
    <dbReference type="NCBI Taxonomy" id="2795389"/>
    <lineage>
        <taxon>Bacteria</taxon>
        <taxon>Pseudomonadati</taxon>
        <taxon>Pseudomonadota</taxon>
        <taxon>Betaproteobacteria</taxon>
        <taxon>Rhodocyclales</taxon>
        <taxon>Zoogloeaceae</taxon>
        <taxon>Denitromonas</taxon>
    </lineage>
</organism>
<accession>A0A944DMM9</accession>
<evidence type="ECO:0000313" key="2">
    <source>
        <dbReference type="Proteomes" id="UP000694660"/>
    </source>
</evidence>